<keyword evidence="2" id="KW-0808">Transferase</keyword>
<comment type="caution">
    <text evidence="2">The sequence shown here is derived from an EMBL/GenBank/DDBJ whole genome shotgun (WGS) entry which is preliminary data.</text>
</comment>
<evidence type="ECO:0000313" key="2">
    <source>
        <dbReference type="EMBL" id="CEG33846.1"/>
    </source>
</evidence>
<feature type="domain" description="Glycosyl transferase family 1" evidence="1">
    <location>
        <begin position="191"/>
        <end position="335"/>
    </location>
</feature>
<dbReference type="EMBL" id="CCXW01000001">
    <property type="protein sequence ID" value="CEG33846.1"/>
    <property type="molecule type" value="Genomic_DNA"/>
</dbReference>
<dbReference type="SUPFAM" id="SSF53756">
    <property type="entry name" value="UDP-Glycosyltransferase/glycogen phosphorylase"/>
    <property type="match status" value="1"/>
</dbReference>
<proteinExistence type="predicted"/>
<name>A0AAN2PKC9_9BACI</name>
<evidence type="ECO:0000259" key="1">
    <source>
        <dbReference type="Pfam" id="PF00534"/>
    </source>
</evidence>
<dbReference type="GO" id="GO:0016757">
    <property type="term" value="F:glycosyltransferase activity"/>
    <property type="evidence" value="ECO:0007669"/>
    <property type="project" value="InterPro"/>
</dbReference>
<dbReference type="PANTHER" id="PTHR12526">
    <property type="entry name" value="GLYCOSYLTRANSFERASE"/>
    <property type="match status" value="1"/>
</dbReference>
<protein>
    <submittedName>
        <fullName evidence="2">Glycosyl transferase family 4</fullName>
    </submittedName>
</protein>
<accession>A0AAN2PKC9</accession>
<dbReference type="AlphaFoldDB" id="A0AAN2PKC9"/>
<reference evidence="2 3" key="1">
    <citation type="journal article" date="2014" name="Genome Announc.">
        <title>Genome Sequence of Bacillus simplex Strain P558, Isolated from a Human Fecal Sample.</title>
        <authorList>
            <person name="Croce O."/>
            <person name="Hugon P."/>
            <person name="Lagier J.C."/>
            <person name="Bibi F."/>
            <person name="Robert C."/>
            <person name="Azhar E.I."/>
            <person name="Raoult D."/>
            <person name="Fournier P.E."/>
        </authorList>
    </citation>
    <scope>NUCLEOTIDE SEQUENCE [LARGE SCALE GENOMIC DNA]</scope>
    <source>
        <strain evidence="2 3">P558</strain>
    </source>
</reference>
<dbReference type="Pfam" id="PF00534">
    <property type="entry name" value="Glycos_transf_1"/>
    <property type="match status" value="1"/>
</dbReference>
<keyword evidence="3" id="KW-1185">Reference proteome</keyword>
<gene>
    <name evidence="2" type="ORF">BN1180_04028</name>
</gene>
<sequence>MKLGVLVTSIGNFGNKGFYNSQEIGLAKELDKLFEAVIVYKLIPETEPASLEKIEGCEHTQINFVPSKNYGINGLIDLKQLDTSIDTLVYFSDTQLAVPKVYKWCKTHGIKMIPYIGVLESHSENVIKKVIINTLFKRNIAVYKNCECLVKNPQVEKVLKTYGIKRCIVSPVGLDLSILNTGYKTVDSNVLKEKWGFSSDDKVLLFIGRLVPEKQPLMLIEIFKRIQKVRSDYKLLIIGQGELYPEVNRLIKDNNLESSVKLIDKVPNTTIWELYRLSEAFINLNQHEIFGMAILEAMYYGCKVVAWEAPGPSYIIEDNVSGYLVSNEKEIIDAIYKPNNMIESVSHERVIECFTWKNTAEKIYLLAKK</sequence>
<organism evidence="2 3">
    <name type="scientific">Peribacillus simplex</name>
    <dbReference type="NCBI Taxonomy" id="1478"/>
    <lineage>
        <taxon>Bacteria</taxon>
        <taxon>Bacillati</taxon>
        <taxon>Bacillota</taxon>
        <taxon>Bacilli</taxon>
        <taxon>Bacillales</taxon>
        <taxon>Bacillaceae</taxon>
        <taxon>Peribacillus</taxon>
    </lineage>
</organism>
<dbReference type="Proteomes" id="UP000182110">
    <property type="component" value="Unassembled WGS sequence"/>
</dbReference>
<dbReference type="InterPro" id="IPR001296">
    <property type="entry name" value="Glyco_trans_1"/>
</dbReference>
<dbReference type="Gene3D" id="3.40.50.2000">
    <property type="entry name" value="Glycogen Phosphorylase B"/>
    <property type="match status" value="2"/>
</dbReference>
<evidence type="ECO:0000313" key="3">
    <source>
        <dbReference type="Proteomes" id="UP000182110"/>
    </source>
</evidence>
<dbReference type="RefSeq" id="WP_072273296.1">
    <property type="nucleotide sequence ID" value="NZ_CCXW01000001.1"/>
</dbReference>